<dbReference type="CDD" id="cd06462">
    <property type="entry name" value="Peptidase_S24_S26"/>
    <property type="match status" value="1"/>
</dbReference>
<proteinExistence type="predicted"/>
<dbReference type="InterPro" id="IPR014124">
    <property type="entry name" value="Pept_S26A_Sod_Ni_maturase"/>
</dbReference>
<dbReference type="InterPro" id="IPR036286">
    <property type="entry name" value="LexA/Signal_pep-like_sf"/>
</dbReference>
<name>A0A330LNM8_9GAMM</name>
<reference evidence="2" key="1">
    <citation type="submission" date="2018-05" db="EMBL/GenBank/DDBJ databases">
        <authorList>
            <person name="Cea G.-C."/>
            <person name="William W."/>
        </authorList>
    </citation>
    <scope>NUCLEOTIDE SEQUENCE [LARGE SCALE GENOMIC DNA]</scope>
    <source>
        <strain evidence="2">DB21MT 5</strain>
    </source>
</reference>
<sequence>MSPRIPEGSYVLVNGWRSSLSVKPGQIIKIRHSRYGDIIKTLVHIDDQGFLWLRGEHKNSVSMLDMGPINSKQVIGIVWFIIRPTP</sequence>
<dbReference type="NCBIfam" id="TIGR02754">
    <property type="entry name" value="sod_Ni_protease"/>
    <property type="match status" value="1"/>
</dbReference>
<evidence type="ECO:0008006" key="3">
    <source>
        <dbReference type="Google" id="ProtNLM"/>
    </source>
</evidence>
<gene>
    <name evidence="1" type="ORF">MORIYA_1564</name>
</gene>
<keyword evidence="2" id="KW-1185">Reference proteome</keyword>
<organism evidence="1 2">
    <name type="scientific">Moritella yayanosii</name>
    <dbReference type="NCBI Taxonomy" id="69539"/>
    <lineage>
        <taxon>Bacteria</taxon>
        <taxon>Pseudomonadati</taxon>
        <taxon>Pseudomonadota</taxon>
        <taxon>Gammaproteobacteria</taxon>
        <taxon>Alteromonadales</taxon>
        <taxon>Moritellaceae</taxon>
        <taxon>Moritella</taxon>
    </lineage>
</organism>
<evidence type="ECO:0000313" key="2">
    <source>
        <dbReference type="Proteomes" id="UP000250163"/>
    </source>
</evidence>
<dbReference type="EMBL" id="LS483250">
    <property type="protein sequence ID" value="SQD78042.1"/>
    <property type="molecule type" value="Genomic_DNA"/>
</dbReference>
<dbReference type="KEGG" id="mya:MORIYA_1564"/>
<dbReference type="AlphaFoldDB" id="A0A330LNM8"/>
<accession>A0A330LNM8</accession>
<dbReference type="SUPFAM" id="SSF51306">
    <property type="entry name" value="LexA/Signal peptidase"/>
    <property type="match status" value="1"/>
</dbReference>
<dbReference type="OrthoDB" id="6183704at2"/>
<evidence type="ECO:0000313" key="1">
    <source>
        <dbReference type="EMBL" id="SQD78042.1"/>
    </source>
</evidence>
<dbReference type="Proteomes" id="UP000250163">
    <property type="component" value="Chromosome MORIYA"/>
</dbReference>
<protein>
    <recommendedName>
        <fullName evidence="3">Peptidase S24/S26A/S26B/S26C domain-containing protein</fullName>
    </recommendedName>
</protein>